<dbReference type="RefSeq" id="WP_115671309.1">
    <property type="nucleotide sequence ID" value="NZ_UEYP01000008.1"/>
</dbReference>
<gene>
    <name evidence="2" type="ORF">RHIZ70_4353</name>
</gene>
<dbReference type="AlphaFoldDB" id="A0A376ALG2"/>
<keyword evidence="3" id="KW-1185">Reference proteome</keyword>
<proteinExistence type="predicted"/>
<feature type="transmembrane region" description="Helical" evidence="1">
    <location>
        <begin position="107"/>
        <end position="126"/>
    </location>
</feature>
<keyword evidence="1" id="KW-0812">Transmembrane</keyword>
<feature type="transmembrane region" description="Helical" evidence="1">
    <location>
        <begin position="46"/>
        <end position="69"/>
    </location>
</feature>
<evidence type="ECO:0000313" key="3">
    <source>
        <dbReference type="Proteomes" id="UP000254764"/>
    </source>
</evidence>
<feature type="transmembrane region" description="Helical" evidence="1">
    <location>
        <begin position="12"/>
        <end position="34"/>
    </location>
</feature>
<accession>A0A376ALG2</accession>
<organism evidence="2 3">
    <name type="scientific">Ciceribacter selenitireducens ATCC BAA-1503</name>
    <dbReference type="NCBI Taxonomy" id="1336235"/>
    <lineage>
        <taxon>Bacteria</taxon>
        <taxon>Pseudomonadati</taxon>
        <taxon>Pseudomonadota</taxon>
        <taxon>Alphaproteobacteria</taxon>
        <taxon>Hyphomicrobiales</taxon>
        <taxon>Rhizobiaceae</taxon>
        <taxon>Ciceribacter</taxon>
    </lineage>
</organism>
<evidence type="ECO:0000313" key="2">
    <source>
        <dbReference type="EMBL" id="SSC68645.1"/>
    </source>
</evidence>
<evidence type="ECO:0000256" key="1">
    <source>
        <dbReference type="SAM" id="Phobius"/>
    </source>
</evidence>
<dbReference type="OrthoDB" id="1122739at2"/>
<feature type="transmembrane region" description="Helical" evidence="1">
    <location>
        <begin position="76"/>
        <end position="95"/>
    </location>
</feature>
<sequence>MSTIPHGGRGLKAAGAFGLVFGLLTIFSGGTALFGDEAARAAVGNAVPFVLWFNFIAGFFYVLAGLGLLLKRRLAVWLSIAIALATALVLAAFGLHVAGGGLYEMRTVGAMLLRTAVWASIAAVSWRSMRR</sequence>
<dbReference type="EMBL" id="UEYP01000008">
    <property type="protein sequence ID" value="SSC68645.1"/>
    <property type="molecule type" value="Genomic_DNA"/>
</dbReference>
<keyword evidence="1" id="KW-0472">Membrane</keyword>
<keyword evidence="1" id="KW-1133">Transmembrane helix</keyword>
<reference evidence="3" key="1">
    <citation type="submission" date="2018-07" db="EMBL/GenBank/DDBJ databases">
        <authorList>
            <person name="Peiro R."/>
            <person name="Begona"/>
            <person name="Cbmso G."/>
            <person name="Lopez M."/>
            <person name="Gonzalez S."/>
        </authorList>
    </citation>
    <scope>NUCLEOTIDE SEQUENCE [LARGE SCALE GENOMIC DNA]</scope>
</reference>
<name>A0A376ALG2_9HYPH</name>
<protein>
    <submittedName>
        <fullName evidence="2">Uncharacterized protein</fullName>
    </submittedName>
</protein>
<dbReference type="Proteomes" id="UP000254764">
    <property type="component" value="Unassembled WGS sequence"/>
</dbReference>
<dbReference type="STRING" id="1336235.GCA_000518785_00542"/>